<keyword evidence="9" id="KW-0862">Zinc</keyword>
<dbReference type="PANTHER" id="PTHR38340">
    <property type="entry name" value="S-LAYER PROTEIN"/>
    <property type="match status" value="1"/>
</dbReference>
<dbReference type="PRINTS" id="PR00313">
    <property type="entry name" value="CABNDNGRPT"/>
</dbReference>
<dbReference type="InterPro" id="IPR024079">
    <property type="entry name" value="MetalloPept_cat_dom_sf"/>
</dbReference>
<evidence type="ECO:0000256" key="5">
    <source>
        <dbReference type="ARBA" id="ARBA00022670"/>
    </source>
</evidence>
<dbReference type="GO" id="GO:0005615">
    <property type="term" value="C:extracellular space"/>
    <property type="evidence" value="ECO:0007669"/>
    <property type="project" value="InterPro"/>
</dbReference>
<keyword evidence="6" id="KW-0479">Metal-binding</keyword>
<keyword evidence="8" id="KW-0378">Hydrolase</keyword>
<dbReference type="PANTHER" id="PTHR38340:SF1">
    <property type="entry name" value="S-LAYER PROTEIN"/>
    <property type="match status" value="1"/>
</dbReference>
<evidence type="ECO:0000256" key="7">
    <source>
        <dbReference type="ARBA" id="ARBA00022737"/>
    </source>
</evidence>
<dbReference type="RefSeq" id="WP_177156713.1">
    <property type="nucleotide sequence ID" value="NZ_JABCJE010000001.1"/>
</dbReference>
<keyword evidence="12" id="KW-0482">Metalloprotease</keyword>
<dbReference type="InterPro" id="IPR011049">
    <property type="entry name" value="Serralysin-like_metalloprot_C"/>
</dbReference>
<dbReference type="GO" id="GO:0006508">
    <property type="term" value="P:proteolysis"/>
    <property type="evidence" value="ECO:0007669"/>
    <property type="project" value="UniProtKB-KW"/>
</dbReference>
<dbReference type="SUPFAM" id="SSF51120">
    <property type="entry name" value="beta-Roll"/>
    <property type="match status" value="3"/>
</dbReference>
<evidence type="ECO:0000256" key="2">
    <source>
        <dbReference type="ARBA" id="ARBA00004613"/>
    </source>
</evidence>
<dbReference type="InterPro" id="IPR006026">
    <property type="entry name" value="Peptidase_Metallo"/>
</dbReference>
<protein>
    <submittedName>
        <fullName evidence="12">Matrixin family metalloprotease</fullName>
    </submittedName>
</protein>
<dbReference type="Proteomes" id="UP000592216">
    <property type="component" value="Unassembled WGS sequence"/>
</dbReference>
<evidence type="ECO:0000256" key="9">
    <source>
        <dbReference type="ARBA" id="ARBA00022833"/>
    </source>
</evidence>
<accession>A0A850Q0E9</accession>
<evidence type="ECO:0000256" key="1">
    <source>
        <dbReference type="ARBA" id="ARBA00001913"/>
    </source>
</evidence>
<dbReference type="Pfam" id="PF08548">
    <property type="entry name" value="Peptidase_M10_C"/>
    <property type="match status" value="1"/>
</dbReference>
<keyword evidence="4" id="KW-0964">Secreted</keyword>
<evidence type="ECO:0000313" key="13">
    <source>
        <dbReference type="Proteomes" id="UP000592216"/>
    </source>
</evidence>
<dbReference type="InterPro" id="IPR013858">
    <property type="entry name" value="Peptidase_M10B_C"/>
</dbReference>
<feature type="domain" description="Peptidase metallopeptidase" evidence="11">
    <location>
        <begin position="82"/>
        <end position="223"/>
    </location>
</feature>
<dbReference type="CDD" id="cd04277">
    <property type="entry name" value="ZnMc_serralysin_like"/>
    <property type="match status" value="1"/>
</dbReference>
<feature type="region of interest" description="Disordered" evidence="10">
    <location>
        <begin position="441"/>
        <end position="508"/>
    </location>
</feature>
<dbReference type="SMART" id="SM00235">
    <property type="entry name" value="ZnMc"/>
    <property type="match status" value="1"/>
</dbReference>
<comment type="subcellular location">
    <subcellularLocation>
        <location evidence="2">Secreted</location>
    </subcellularLocation>
</comment>
<gene>
    <name evidence="12" type="ORF">HJ536_03815</name>
</gene>
<comment type="cofactor">
    <cofactor evidence="1">
        <name>Ca(2+)</name>
        <dbReference type="ChEBI" id="CHEBI:29108"/>
    </cofactor>
</comment>
<dbReference type="InterPro" id="IPR001343">
    <property type="entry name" value="Hemolysn_Ca-bd"/>
</dbReference>
<dbReference type="Pfam" id="PF00413">
    <property type="entry name" value="Peptidase_M10"/>
    <property type="match status" value="1"/>
</dbReference>
<dbReference type="GO" id="GO:0005509">
    <property type="term" value="F:calcium ion binding"/>
    <property type="evidence" value="ECO:0007669"/>
    <property type="project" value="InterPro"/>
</dbReference>
<comment type="caution">
    <text evidence="12">The sequence shown here is derived from an EMBL/GenBank/DDBJ whole genome shotgun (WGS) entry which is preliminary data.</text>
</comment>
<dbReference type="InterPro" id="IPR050557">
    <property type="entry name" value="RTX_toxin/Mannuronan_C5-epim"/>
</dbReference>
<organism evidence="12 13">
    <name type="scientific">Donghicola mangrovi</name>
    <dbReference type="NCBI Taxonomy" id="2729614"/>
    <lineage>
        <taxon>Bacteria</taxon>
        <taxon>Pseudomonadati</taxon>
        <taxon>Pseudomonadota</taxon>
        <taxon>Alphaproteobacteria</taxon>
        <taxon>Rhodobacterales</taxon>
        <taxon>Roseobacteraceae</taxon>
        <taxon>Donghicola</taxon>
    </lineage>
</organism>
<evidence type="ECO:0000256" key="4">
    <source>
        <dbReference type="ARBA" id="ARBA00022525"/>
    </source>
</evidence>
<dbReference type="InterPro" id="IPR001818">
    <property type="entry name" value="Pept_M10_metallopeptidase"/>
</dbReference>
<dbReference type="InterPro" id="IPR018511">
    <property type="entry name" value="Hemolysin-typ_Ca-bd_CS"/>
</dbReference>
<name>A0A850Q0E9_9RHOB</name>
<dbReference type="SUPFAM" id="SSF55486">
    <property type="entry name" value="Metalloproteases ('zincins'), catalytic domain"/>
    <property type="match status" value="1"/>
</dbReference>
<dbReference type="Gene3D" id="2.150.10.10">
    <property type="entry name" value="Serralysin-like metalloprotease, C-terminal"/>
    <property type="match status" value="3"/>
</dbReference>
<dbReference type="PROSITE" id="PS00330">
    <property type="entry name" value="HEMOLYSIN_CALCIUM"/>
    <property type="match status" value="4"/>
</dbReference>
<evidence type="ECO:0000256" key="3">
    <source>
        <dbReference type="ARBA" id="ARBA00009490"/>
    </source>
</evidence>
<dbReference type="GO" id="GO:0004222">
    <property type="term" value="F:metalloendopeptidase activity"/>
    <property type="evidence" value="ECO:0007669"/>
    <property type="project" value="InterPro"/>
</dbReference>
<evidence type="ECO:0000259" key="11">
    <source>
        <dbReference type="SMART" id="SM00235"/>
    </source>
</evidence>
<sequence>MQLLFLRKFNQTEDAMCTICEELRPQASDCDFQSTSETVSETDTVSYSTGASSSGASLSEGTLDELAAYLIEGYWSGTGSSSRSFASGSSTVITVDLSELTSDGQQLARWAFQMWEMVADIQFEEVTSGTADITFSDDYSGAYCNTTYSGDTITSAFVNVSKSWLNSYGSSLDSYSFSTYVHEIGHALGLGHMGDYNGYASYADDAVFANDSYQISVMSYFSQTENPTVDADYADPVTAMMADILAIQTIYGAAGSSSATAGDTVYGVGTTLDNIFGYLLESAITSQRSEDYTGDAVAVTLYDYSGEDTLDFSSLSTADSIDLREESFSDLGGQDGVMGIARGTVIENAYSGGGNDSLYGNGVGNLLNAGTGNDTAYGYSGNDTLEGEDGNDRLFGGSGADSISGGDGNDYLAGNSQRDLLEGGDGSDTLISGSGWDTAYGGAGNDTLSGNGGRDRLYGGEDADLLKGGRGGDKQYGGTGDDRLYGNGGNDRLYGNEGDDTLSGGNGRDVLEGGAGDDFLRGGLHADTFVFNAGDGDDTIADFSGTQGDVLQFSADLWDDGADAGFDLNLHLSVASGDTVITFDTGDSVVLLNVTDLAMVVANSELI</sequence>
<evidence type="ECO:0000313" key="12">
    <source>
        <dbReference type="EMBL" id="NVO22474.1"/>
    </source>
</evidence>
<dbReference type="Gene3D" id="3.40.390.10">
    <property type="entry name" value="Collagenase (Catalytic Domain)"/>
    <property type="match status" value="1"/>
</dbReference>
<comment type="similarity">
    <text evidence="3">Belongs to the peptidase M10B family.</text>
</comment>
<proteinExistence type="inferred from homology"/>
<dbReference type="Pfam" id="PF00353">
    <property type="entry name" value="HemolysinCabind"/>
    <property type="match status" value="3"/>
</dbReference>
<feature type="compositionally biased region" description="Basic and acidic residues" evidence="10">
    <location>
        <begin position="453"/>
        <end position="473"/>
    </location>
</feature>
<reference evidence="12 13" key="1">
    <citation type="submission" date="2020-04" db="EMBL/GenBank/DDBJ databases">
        <title>Donghicola sp., a member of the Rhodobacteraceae family isolated from mangrove forest in Thailand.</title>
        <authorList>
            <person name="Charoenyingcharoen P."/>
            <person name="Yukphan P."/>
        </authorList>
    </citation>
    <scope>NUCLEOTIDE SEQUENCE [LARGE SCALE GENOMIC DNA]</scope>
    <source>
        <strain evidence="12 13">B5-SW-15</strain>
    </source>
</reference>
<feature type="region of interest" description="Disordered" evidence="10">
    <location>
        <begin position="406"/>
        <end position="428"/>
    </location>
</feature>
<dbReference type="EMBL" id="JABCJE010000001">
    <property type="protein sequence ID" value="NVO22474.1"/>
    <property type="molecule type" value="Genomic_DNA"/>
</dbReference>
<evidence type="ECO:0000256" key="6">
    <source>
        <dbReference type="ARBA" id="ARBA00022723"/>
    </source>
</evidence>
<dbReference type="GO" id="GO:0008270">
    <property type="term" value="F:zinc ion binding"/>
    <property type="evidence" value="ECO:0007669"/>
    <property type="project" value="InterPro"/>
</dbReference>
<dbReference type="GO" id="GO:0031012">
    <property type="term" value="C:extracellular matrix"/>
    <property type="evidence" value="ECO:0007669"/>
    <property type="project" value="InterPro"/>
</dbReference>
<dbReference type="AlphaFoldDB" id="A0A850Q0E9"/>
<dbReference type="InterPro" id="IPR034033">
    <property type="entry name" value="Serralysin-like"/>
</dbReference>
<evidence type="ECO:0000256" key="8">
    <source>
        <dbReference type="ARBA" id="ARBA00022801"/>
    </source>
</evidence>
<keyword evidence="5 12" id="KW-0645">Protease</keyword>
<keyword evidence="7" id="KW-0677">Repeat</keyword>
<evidence type="ECO:0000256" key="10">
    <source>
        <dbReference type="SAM" id="MobiDB-lite"/>
    </source>
</evidence>